<proteinExistence type="inferred from homology"/>
<gene>
    <name evidence="4" type="ORF">FCM35_KLT01267</name>
</gene>
<protein>
    <recommendedName>
        <fullName evidence="1">Peroxisomal membrane protein PEX14</fullName>
    </recommendedName>
    <alternativeName>
        <fullName evidence="1">Peroxin-14</fullName>
    </alternativeName>
</protein>
<name>A0A833RCG9_9POAL</name>
<dbReference type="PANTHER" id="PTHR23058">
    <property type="entry name" value="PEROXISOMAL MEMBRANE PROTEIN PEX14"/>
    <property type="match status" value="1"/>
</dbReference>
<evidence type="ECO:0000259" key="3">
    <source>
        <dbReference type="Pfam" id="PF23020"/>
    </source>
</evidence>
<accession>A0A833RCG9</accession>
<evidence type="ECO:0000313" key="4">
    <source>
        <dbReference type="EMBL" id="KAF3333576.1"/>
    </source>
</evidence>
<comment type="caution">
    <text evidence="4">The sequence shown here is derived from an EMBL/GenBank/DDBJ whole genome shotgun (WGS) entry which is preliminary data.</text>
</comment>
<evidence type="ECO:0000256" key="1">
    <source>
        <dbReference type="RuleBase" id="RU367032"/>
    </source>
</evidence>
<keyword evidence="1" id="KW-0576">Peroxisome</keyword>
<dbReference type="GO" id="GO:1990429">
    <property type="term" value="C:peroxisomal importomer complex"/>
    <property type="evidence" value="ECO:0007669"/>
    <property type="project" value="TreeGrafter"/>
</dbReference>
<keyword evidence="1" id="KW-0472">Membrane</keyword>
<dbReference type="AlphaFoldDB" id="A0A833RCG9"/>
<dbReference type="GO" id="GO:0016560">
    <property type="term" value="P:protein import into peroxisome matrix, docking"/>
    <property type="evidence" value="ECO:0007669"/>
    <property type="project" value="UniProtKB-UniRule"/>
</dbReference>
<dbReference type="InterPro" id="IPR054154">
    <property type="entry name" value="PEX14-like_M_plants"/>
</dbReference>
<comment type="function">
    <text evidence="1">Component of the PEX13-PEX14 docking complex, a translocon channel that specifically mediates the import of peroxisomal cargo proteins bound to PEX5 receptor. The PEX13-PEX14 docking complex forms a large import pore which can be opened to a diameter of about 9 nm. Mechanistically, PEX5 receptor along with cargo proteins associates with the PEX14 subunit of the PEX13-PEX14 docking complex in the cytosol, leading to the insertion of the receptor into the organelle membrane with the concomitant translocation of the cargo into the peroxisome matrix.</text>
</comment>
<evidence type="ECO:0000256" key="2">
    <source>
        <dbReference type="SAM" id="Coils"/>
    </source>
</evidence>
<feature type="coiled-coil region" evidence="2">
    <location>
        <begin position="35"/>
        <end position="62"/>
    </location>
</feature>
<feature type="domain" description="Peroxisomal membrane protein PEX14 central plants" evidence="3">
    <location>
        <begin position="20"/>
        <end position="87"/>
    </location>
</feature>
<keyword evidence="2" id="KW-0175">Coiled coil</keyword>
<sequence>MQYALSEETLGLLPNSCIKTRVVVPRIKAWIKKVVSEREEEVEKEEKQSSKVAEEAAEAAKAAASAAALVAKASQDLLSSRNEGSVYNECSLLLPFQRKAT</sequence>
<dbReference type="GO" id="GO:0005778">
    <property type="term" value="C:peroxisomal membrane"/>
    <property type="evidence" value="ECO:0007669"/>
    <property type="project" value="UniProtKB-SubCell"/>
</dbReference>
<comment type="similarity">
    <text evidence="1">Belongs to the peroxin-14 family.</text>
</comment>
<reference evidence="4" key="1">
    <citation type="submission" date="2020-01" db="EMBL/GenBank/DDBJ databases">
        <title>Genome sequence of Kobresia littledalei, the first chromosome-level genome in the family Cyperaceae.</title>
        <authorList>
            <person name="Qu G."/>
        </authorList>
    </citation>
    <scope>NUCLEOTIDE SEQUENCE</scope>
    <source>
        <strain evidence="4">C.B.Clarke</strain>
        <tissue evidence="4">Leaf</tissue>
    </source>
</reference>
<dbReference type="EMBL" id="SWLB01000010">
    <property type="protein sequence ID" value="KAF3333576.1"/>
    <property type="molecule type" value="Genomic_DNA"/>
</dbReference>
<dbReference type="GO" id="GO:0005102">
    <property type="term" value="F:signaling receptor binding"/>
    <property type="evidence" value="ECO:0007669"/>
    <property type="project" value="TreeGrafter"/>
</dbReference>
<dbReference type="InterPro" id="IPR025655">
    <property type="entry name" value="PEX14"/>
</dbReference>
<dbReference type="PANTHER" id="PTHR23058:SF0">
    <property type="entry name" value="PEROXISOMAL MEMBRANE PROTEIN PEX14"/>
    <property type="match status" value="1"/>
</dbReference>
<keyword evidence="1" id="KW-0653">Protein transport</keyword>
<comment type="subcellular location">
    <subcellularLocation>
        <location evidence="1">Peroxisome membrane</location>
    </subcellularLocation>
</comment>
<keyword evidence="1" id="KW-0813">Transport</keyword>
<dbReference type="Proteomes" id="UP000623129">
    <property type="component" value="Unassembled WGS sequence"/>
</dbReference>
<evidence type="ECO:0000313" key="5">
    <source>
        <dbReference type="Proteomes" id="UP000623129"/>
    </source>
</evidence>
<dbReference type="Pfam" id="PF23020">
    <property type="entry name" value="PEX14-like_2nd"/>
    <property type="match status" value="1"/>
</dbReference>
<keyword evidence="5" id="KW-1185">Reference proteome</keyword>
<organism evidence="4 5">
    <name type="scientific">Carex littledalei</name>
    <dbReference type="NCBI Taxonomy" id="544730"/>
    <lineage>
        <taxon>Eukaryota</taxon>
        <taxon>Viridiplantae</taxon>
        <taxon>Streptophyta</taxon>
        <taxon>Embryophyta</taxon>
        <taxon>Tracheophyta</taxon>
        <taxon>Spermatophyta</taxon>
        <taxon>Magnoliopsida</taxon>
        <taxon>Liliopsida</taxon>
        <taxon>Poales</taxon>
        <taxon>Cyperaceae</taxon>
        <taxon>Cyperoideae</taxon>
        <taxon>Cariceae</taxon>
        <taxon>Carex</taxon>
        <taxon>Carex subgen. Euthyceras</taxon>
    </lineage>
</organism>